<keyword evidence="9 10" id="KW-0998">Cell outer membrane</keyword>
<feature type="chain" id="PRO_5011591791" evidence="12">
    <location>
        <begin position="18"/>
        <end position="682"/>
    </location>
</feature>
<dbReference type="SUPFAM" id="SSF56935">
    <property type="entry name" value="Porins"/>
    <property type="match status" value="1"/>
</dbReference>
<keyword evidence="7 10" id="KW-0472">Membrane</keyword>
<keyword evidence="2 10" id="KW-0813">Transport</keyword>
<feature type="domain" description="TonB-dependent receptor-like beta-barrel" evidence="13">
    <location>
        <begin position="221"/>
        <end position="647"/>
    </location>
</feature>
<keyword evidence="6 11" id="KW-0798">TonB box</keyword>
<keyword evidence="4 10" id="KW-0812">Transmembrane</keyword>
<dbReference type="InterPro" id="IPR036942">
    <property type="entry name" value="Beta-barrel_TonB_sf"/>
</dbReference>
<evidence type="ECO:0000256" key="10">
    <source>
        <dbReference type="PROSITE-ProRule" id="PRU01360"/>
    </source>
</evidence>
<dbReference type="PANTHER" id="PTHR30069:SF29">
    <property type="entry name" value="HEMOGLOBIN AND HEMOGLOBIN-HAPTOGLOBIN-BINDING PROTEIN 1-RELATED"/>
    <property type="match status" value="1"/>
</dbReference>
<evidence type="ECO:0000259" key="14">
    <source>
        <dbReference type="Pfam" id="PF07715"/>
    </source>
</evidence>
<evidence type="ECO:0000256" key="4">
    <source>
        <dbReference type="ARBA" id="ARBA00022692"/>
    </source>
</evidence>
<evidence type="ECO:0000256" key="12">
    <source>
        <dbReference type="SAM" id="SignalP"/>
    </source>
</evidence>
<evidence type="ECO:0000256" key="9">
    <source>
        <dbReference type="ARBA" id="ARBA00023237"/>
    </source>
</evidence>
<dbReference type="AlphaFoldDB" id="A0A1G7X934"/>
<reference evidence="15 16" key="1">
    <citation type="submission" date="2016-10" db="EMBL/GenBank/DDBJ databases">
        <authorList>
            <person name="de Groot N.N."/>
        </authorList>
    </citation>
    <scope>NUCLEOTIDE SEQUENCE [LARGE SCALE GENOMIC DNA]</scope>
    <source>
        <strain evidence="15 16">DSM 527</strain>
    </source>
</reference>
<evidence type="ECO:0000313" key="15">
    <source>
        <dbReference type="EMBL" id="SDG80735.1"/>
    </source>
</evidence>
<comment type="similarity">
    <text evidence="10 11">Belongs to the TonB-dependent receptor family.</text>
</comment>
<dbReference type="InterPro" id="IPR000531">
    <property type="entry name" value="Beta-barrel_TonB"/>
</dbReference>
<dbReference type="InterPro" id="IPR012910">
    <property type="entry name" value="Plug_dom"/>
</dbReference>
<evidence type="ECO:0000256" key="1">
    <source>
        <dbReference type="ARBA" id="ARBA00004571"/>
    </source>
</evidence>
<dbReference type="PANTHER" id="PTHR30069">
    <property type="entry name" value="TONB-DEPENDENT OUTER MEMBRANE RECEPTOR"/>
    <property type="match status" value="1"/>
</dbReference>
<sequence length="682" mass="75548">MKKILLALSILPLAVYAQSSSDTTRRLREVVIQAYPGKQFTLLQVPTSSTVLTARQLQLQQGVTLLPALNTVPGVRMEERSPGSYRLSLRGSLLRSPFGIRNVKLYLDEIPLTDAGGNSYLNLTDPGSFQGIEVLKGPDGSQFGANSGGVVLLHPAGTLPDSSRLKADIQGGSYGLFREQVGWQQQWGNYKLHIYEAIHHSDGYRDNSAMKRYYVQTAQEWQYTPRNQLKLIAFYSDLDYRTPGGLTAAQAAANPKGARPATPTLPGAITQKAGIRNKTAFGGLVHTSQLATHWQHVITVFGSNTHFENPFITNFEARDENTFGARTYIALQDQPLGNSNMRLDWTTGIEWQQTGSNIDNYGNRAGVRDTLQAASDITARQYFYFTGVTLRPGKQWVAEAAVSVNYYRYHFNDVAANVDGKKKFSAELMPRFSLSYLITPDLSARATVSRGYSPPSIAEVRASDNIINTALQAETGWNYETGLRFNSRNNRFQADAAVFYYELQDAIVRKLHDNGTEFFTNAGGTHQTGVEFQGSAWLQSPRHQGFTRGIQLQGSYTYSHFLFSNYISAGKDLSGNTITGVPKNIATASLLIEFPAHVSLYGQYTYTDRLPLDDANTAFAKEYHLVQAKVSWGVNKWLALYAGADNLLNQRYSLGNDLNAVGARYYNPAPGRNYYGGLRVSL</sequence>
<proteinExistence type="inferred from homology"/>
<dbReference type="Pfam" id="PF00593">
    <property type="entry name" value="TonB_dep_Rec_b-barrel"/>
    <property type="match status" value="1"/>
</dbReference>
<feature type="signal peptide" evidence="12">
    <location>
        <begin position="1"/>
        <end position="17"/>
    </location>
</feature>
<gene>
    <name evidence="15" type="ORF">SAMN04488121_106355</name>
</gene>
<dbReference type="RefSeq" id="WP_089835397.1">
    <property type="nucleotide sequence ID" value="NZ_FNBN01000006.1"/>
</dbReference>
<comment type="subcellular location">
    <subcellularLocation>
        <location evidence="1 10">Cell outer membrane</location>
        <topology evidence="1 10">Multi-pass membrane protein</topology>
    </subcellularLocation>
</comment>
<dbReference type="GO" id="GO:0015344">
    <property type="term" value="F:siderophore uptake transmembrane transporter activity"/>
    <property type="evidence" value="ECO:0007669"/>
    <property type="project" value="TreeGrafter"/>
</dbReference>
<dbReference type="InterPro" id="IPR039426">
    <property type="entry name" value="TonB-dep_rcpt-like"/>
</dbReference>
<protein>
    <submittedName>
        <fullName evidence="15">Iron complex outermembrane recepter protein</fullName>
    </submittedName>
</protein>
<dbReference type="EMBL" id="FNBN01000006">
    <property type="protein sequence ID" value="SDG80735.1"/>
    <property type="molecule type" value="Genomic_DNA"/>
</dbReference>
<dbReference type="InterPro" id="IPR037066">
    <property type="entry name" value="Plug_dom_sf"/>
</dbReference>
<accession>A0A1G7X934</accession>
<evidence type="ECO:0000256" key="7">
    <source>
        <dbReference type="ARBA" id="ARBA00023136"/>
    </source>
</evidence>
<dbReference type="GO" id="GO:0009279">
    <property type="term" value="C:cell outer membrane"/>
    <property type="evidence" value="ECO:0007669"/>
    <property type="project" value="UniProtKB-SubCell"/>
</dbReference>
<evidence type="ECO:0000259" key="13">
    <source>
        <dbReference type="Pfam" id="PF00593"/>
    </source>
</evidence>
<keyword evidence="3 10" id="KW-1134">Transmembrane beta strand</keyword>
<dbReference type="STRING" id="104663.SAMN04488121_106355"/>
<feature type="domain" description="TonB-dependent receptor plug" evidence="14">
    <location>
        <begin position="43"/>
        <end position="150"/>
    </location>
</feature>
<evidence type="ECO:0000256" key="6">
    <source>
        <dbReference type="ARBA" id="ARBA00023077"/>
    </source>
</evidence>
<dbReference type="Pfam" id="PF07715">
    <property type="entry name" value="Plug"/>
    <property type="match status" value="1"/>
</dbReference>
<dbReference type="OrthoDB" id="9782587at2"/>
<dbReference type="GO" id="GO:0044718">
    <property type="term" value="P:siderophore transmembrane transport"/>
    <property type="evidence" value="ECO:0007669"/>
    <property type="project" value="TreeGrafter"/>
</dbReference>
<evidence type="ECO:0000256" key="3">
    <source>
        <dbReference type="ARBA" id="ARBA00022452"/>
    </source>
</evidence>
<evidence type="ECO:0000256" key="8">
    <source>
        <dbReference type="ARBA" id="ARBA00023170"/>
    </source>
</evidence>
<evidence type="ECO:0000256" key="2">
    <source>
        <dbReference type="ARBA" id="ARBA00022448"/>
    </source>
</evidence>
<evidence type="ECO:0000313" key="16">
    <source>
        <dbReference type="Proteomes" id="UP000199045"/>
    </source>
</evidence>
<dbReference type="Proteomes" id="UP000199045">
    <property type="component" value="Unassembled WGS sequence"/>
</dbReference>
<name>A0A1G7X934_CHIFI</name>
<dbReference type="PROSITE" id="PS52016">
    <property type="entry name" value="TONB_DEPENDENT_REC_3"/>
    <property type="match status" value="1"/>
</dbReference>
<evidence type="ECO:0000256" key="11">
    <source>
        <dbReference type="RuleBase" id="RU003357"/>
    </source>
</evidence>
<organism evidence="15 16">
    <name type="scientific">Chitinophaga filiformis</name>
    <name type="common">Myxococcus filiformis</name>
    <name type="synonym">Flexibacter filiformis</name>
    <dbReference type="NCBI Taxonomy" id="104663"/>
    <lineage>
        <taxon>Bacteria</taxon>
        <taxon>Pseudomonadati</taxon>
        <taxon>Bacteroidota</taxon>
        <taxon>Chitinophagia</taxon>
        <taxon>Chitinophagales</taxon>
        <taxon>Chitinophagaceae</taxon>
        <taxon>Chitinophaga</taxon>
    </lineage>
</organism>
<dbReference type="Gene3D" id="2.170.130.10">
    <property type="entry name" value="TonB-dependent receptor, plug domain"/>
    <property type="match status" value="1"/>
</dbReference>
<dbReference type="CDD" id="cd01347">
    <property type="entry name" value="ligand_gated_channel"/>
    <property type="match status" value="1"/>
</dbReference>
<keyword evidence="5 12" id="KW-0732">Signal</keyword>
<keyword evidence="8" id="KW-0675">Receptor</keyword>
<evidence type="ECO:0000256" key="5">
    <source>
        <dbReference type="ARBA" id="ARBA00022729"/>
    </source>
</evidence>
<dbReference type="Gene3D" id="2.40.170.20">
    <property type="entry name" value="TonB-dependent receptor, beta-barrel domain"/>
    <property type="match status" value="1"/>
</dbReference>